<dbReference type="InterPro" id="IPR000184">
    <property type="entry name" value="Bac_surfAg_D15"/>
</dbReference>
<reference evidence="11 12" key="1">
    <citation type="submission" date="2019-06" db="EMBL/GenBank/DDBJ databases">
        <title>New taxonomy in bacterial strain CC-CFT640, isolated from vineyard.</title>
        <authorList>
            <person name="Lin S.-Y."/>
            <person name="Tsai C.-F."/>
            <person name="Young C.-C."/>
        </authorList>
    </citation>
    <scope>NUCLEOTIDE SEQUENCE [LARGE SCALE GENOMIC DNA]</scope>
    <source>
        <strain evidence="11 12">CC-CFT640</strain>
    </source>
</reference>
<dbReference type="Pfam" id="PF01103">
    <property type="entry name" value="Omp85"/>
    <property type="match status" value="1"/>
</dbReference>
<protein>
    <recommendedName>
        <fullName evidence="8 9">Outer membrane protein assembly factor BamA</fullName>
    </recommendedName>
</protein>
<evidence type="ECO:0000256" key="4">
    <source>
        <dbReference type="ARBA" id="ARBA00022729"/>
    </source>
</evidence>
<feature type="chain" id="PRO_5023311240" description="Outer membrane protein assembly factor BamA" evidence="8">
    <location>
        <begin position="21"/>
        <end position="750"/>
    </location>
</feature>
<keyword evidence="2 8" id="KW-1134">Transmembrane beta strand</keyword>
<dbReference type="HAMAP" id="MF_01430">
    <property type="entry name" value="OM_assembly_BamA"/>
    <property type="match status" value="1"/>
</dbReference>
<gene>
    <name evidence="8 11" type="primary">bamA</name>
    <name evidence="11" type="ORF">FHP25_11020</name>
</gene>
<dbReference type="Gene3D" id="2.40.160.50">
    <property type="entry name" value="membrane protein fhac: a member of the omp85/tpsb transporter family"/>
    <property type="match status" value="1"/>
</dbReference>
<dbReference type="PANTHER" id="PTHR12815:SF23">
    <property type="entry name" value="OUTER MEMBRANE PROTEIN ASSEMBLY FACTOR BAMA"/>
    <property type="match status" value="1"/>
</dbReference>
<evidence type="ECO:0000256" key="3">
    <source>
        <dbReference type="ARBA" id="ARBA00022692"/>
    </source>
</evidence>
<comment type="caution">
    <text evidence="11">The sequence shown here is derived from an EMBL/GenBank/DDBJ whole genome shotgun (WGS) entry which is preliminary data.</text>
</comment>
<dbReference type="InterPro" id="IPR023707">
    <property type="entry name" value="OM_assembly_BamA"/>
</dbReference>
<evidence type="ECO:0000256" key="8">
    <source>
        <dbReference type="HAMAP-Rule" id="MF_01430"/>
    </source>
</evidence>
<dbReference type="InterPro" id="IPR010827">
    <property type="entry name" value="BamA/TamA_POTRA"/>
</dbReference>
<dbReference type="Gene3D" id="3.10.20.310">
    <property type="entry name" value="membrane protein fhac"/>
    <property type="match status" value="5"/>
</dbReference>
<evidence type="ECO:0000256" key="1">
    <source>
        <dbReference type="ARBA" id="ARBA00004370"/>
    </source>
</evidence>
<dbReference type="NCBIfam" id="TIGR03303">
    <property type="entry name" value="OM_YaeT"/>
    <property type="match status" value="1"/>
</dbReference>
<comment type="subunit">
    <text evidence="8">Part of the Bam complex.</text>
</comment>
<evidence type="ECO:0000256" key="7">
    <source>
        <dbReference type="ARBA" id="ARBA00023237"/>
    </source>
</evidence>
<dbReference type="PROSITE" id="PS51779">
    <property type="entry name" value="POTRA"/>
    <property type="match status" value="4"/>
</dbReference>
<keyword evidence="7 8" id="KW-0998">Cell outer membrane</keyword>
<evidence type="ECO:0000256" key="2">
    <source>
        <dbReference type="ARBA" id="ARBA00022452"/>
    </source>
</evidence>
<evidence type="ECO:0000256" key="9">
    <source>
        <dbReference type="NCBIfam" id="TIGR03303"/>
    </source>
</evidence>
<comment type="subcellular location">
    <subcellularLocation>
        <location evidence="8">Cell outer membrane</location>
    </subcellularLocation>
    <subcellularLocation>
        <location evidence="1">Membrane</location>
    </subcellularLocation>
</comment>
<evidence type="ECO:0000256" key="6">
    <source>
        <dbReference type="ARBA" id="ARBA00023136"/>
    </source>
</evidence>
<feature type="domain" description="POTRA" evidence="10">
    <location>
        <begin position="92"/>
        <end position="169"/>
    </location>
</feature>
<evidence type="ECO:0000256" key="5">
    <source>
        <dbReference type="ARBA" id="ARBA00022737"/>
    </source>
</evidence>
<name>A0A5C8PQ19_9HYPH</name>
<dbReference type="AlphaFoldDB" id="A0A5C8PQ19"/>
<dbReference type="OrthoDB" id="9803054at2"/>
<keyword evidence="4 8" id="KW-0732">Signal</keyword>
<keyword evidence="5 8" id="KW-0677">Repeat</keyword>
<sequence length="750" mass="83472" precursor="true">MGVIALCAACAVAAAPPAVAQRGGVITSIVVQGNSRVELETIRSYIALREGQPYDPEAADRSLKALFGTGLFSDVVLQQDGSRLVVKVVENPIINRVAFEGNKKLDDEQLKQEIQTKPRTVFTQAKVQSDVSRLVEVYRRAGKFNARIEPKVIKLDQNRVDLVFEIDEGATTGIRRITFVGNEHFSDGTLREKIRTTESAWYRLFTSDDRYDPDRLNYDKELLRKFYLSEGYADFRVVSAVAELAPDRDGFYVTFTIAEGDRYKFGKIDVTTRFEGLDVEAAKALVTTREGDWYDADQVEKTITAIAEAVGTLGYAFVDVRPNIRRNKDTLTIDVDYDIQEGPRVYVERINITGNTRTLDKVIRREFRLGEGDAFNTAKLRRSQQRLQNLGFFEKVDVSNQPGSAADKTIIEVNVVEQSTGEISIGAGYSTSSGILGDISVRERNLLGRGQDLRLGLSLGTKSTQIDLGFTEPYFLDRNVSAGFDIFRITRDNQKTSSYDESTLGFALRAGWSISENTRQSVKYTLRRDVIKNVGDNASPLIKAQEGKTWTSEIGTVVAWDTRDNRLNPTKGWVLRYALDIGGLGGTEHYVRNRIEGQWYYEVFSEVVLSLQAQGGVVQPINDDLKIANRYFLGGDNFRGFRTGGVGPHSGGDALGGKYYYVGTAELSFPIGLPRELGILGKAFVDAGSLWGAEEKDPSVQDSSALRVSAGIGLQWVSPFGPIRIDYGIPIQKEKFDKTERFRFSFGTRL</sequence>
<dbReference type="Proteomes" id="UP000321638">
    <property type="component" value="Unassembled WGS sequence"/>
</dbReference>
<comment type="function">
    <text evidence="8">Part of the outer membrane protein assembly complex, which is involved in assembly and insertion of beta-barrel proteins into the outer membrane.</text>
</comment>
<feature type="signal peptide" evidence="8">
    <location>
        <begin position="1"/>
        <end position="20"/>
    </location>
</feature>
<dbReference type="Pfam" id="PF07244">
    <property type="entry name" value="POTRA"/>
    <property type="match status" value="5"/>
</dbReference>
<keyword evidence="12" id="KW-1185">Reference proteome</keyword>
<dbReference type="InterPro" id="IPR034746">
    <property type="entry name" value="POTRA"/>
</dbReference>
<proteinExistence type="inferred from homology"/>
<dbReference type="PIRSF" id="PIRSF006076">
    <property type="entry name" value="OM_assembly_OMP85"/>
    <property type="match status" value="1"/>
</dbReference>
<dbReference type="EMBL" id="VDUZ01000010">
    <property type="protein sequence ID" value="TXL76820.1"/>
    <property type="molecule type" value="Genomic_DNA"/>
</dbReference>
<dbReference type="InterPro" id="IPR039910">
    <property type="entry name" value="D15-like"/>
</dbReference>
<dbReference type="GO" id="GO:0043165">
    <property type="term" value="P:Gram-negative-bacterium-type cell outer membrane assembly"/>
    <property type="evidence" value="ECO:0007669"/>
    <property type="project" value="UniProtKB-UniRule"/>
</dbReference>
<feature type="domain" description="POTRA" evidence="10">
    <location>
        <begin position="172"/>
        <end position="260"/>
    </location>
</feature>
<feature type="domain" description="POTRA" evidence="10">
    <location>
        <begin position="345"/>
        <end position="418"/>
    </location>
</feature>
<dbReference type="GO" id="GO:0009279">
    <property type="term" value="C:cell outer membrane"/>
    <property type="evidence" value="ECO:0007669"/>
    <property type="project" value="UniProtKB-SubCell"/>
</dbReference>
<accession>A0A5C8PQ19</accession>
<dbReference type="GO" id="GO:0051205">
    <property type="term" value="P:protein insertion into membrane"/>
    <property type="evidence" value="ECO:0007669"/>
    <property type="project" value="UniProtKB-UniRule"/>
</dbReference>
<organism evidence="11 12">
    <name type="scientific">Vineibacter terrae</name>
    <dbReference type="NCBI Taxonomy" id="2586908"/>
    <lineage>
        <taxon>Bacteria</taxon>
        <taxon>Pseudomonadati</taxon>
        <taxon>Pseudomonadota</taxon>
        <taxon>Alphaproteobacteria</taxon>
        <taxon>Hyphomicrobiales</taxon>
        <taxon>Vineibacter</taxon>
    </lineage>
</organism>
<keyword evidence="6 8" id="KW-0472">Membrane</keyword>
<evidence type="ECO:0000313" key="11">
    <source>
        <dbReference type="EMBL" id="TXL76820.1"/>
    </source>
</evidence>
<evidence type="ECO:0000259" key="10">
    <source>
        <dbReference type="PROSITE" id="PS51779"/>
    </source>
</evidence>
<keyword evidence="3 8" id="KW-0812">Transmembrane</keyword>
<evidence type="ECO:0000313" key="12">
    <source>
        <dbReference type="Proteomes" id="UP000321638"/>
    </source>
</evidence>
<dbReference type="PANTHER" id="PTHR12815">
    <property type="entry name" value="SORTING AND ASSEMBLY MACHINERY SAMM50 PROTEIN FAMILY MEMBER"/>
    <property type="match status" value="1"/>
</dbReference>
<feature type="domain" description="POTRA" evidence="10">
    <location>
        <begin position="24"/>
        <end position="91"/>
    </location>
</feature>
<comment type="similarity">
    <text evidence="8">Belongs to the BamA family.</text>
</comment>